<name>A0A3Z4A5L8_SALET</name>
<proteinExistence type="predicted"/>
<gene>
    <name evidence="3" type="ORF">FRN22_23370</name>
</gene>
<evidence type="ECO:0000259" key="2">
    <source>
        <dbReference type="Pfam" id="PF04233"/>
    </source>
</evidence>
<feature type="region of interest" description="Disordered" evidence="1">
    <location>
        <begin position="396"/>
        <end position="424"/>
    </location>
</feature>
<protein>
    <submittedName>
        <fullName evidence="3">Phage head morphogenesis protein</fullName>
    </submittedName>
</protein>
<accession>A0A3Z4A5L8</accession>
<evidence type="ECO:0000313" key="3">
    <source>
        <dbReference type="EMBL" id="ECK7315631.1"/>
    </source>
</evidence>
<feature type="compositionally biased region" description="Basic and acidic residues" evidence="1">
    <location>
        <begin position="396"/>
        <end position="406"/>
    </location>
</feature>
<organism evidence="3">
    <name type="scientific">Salmonella enterica I</name>
    <dbReference type="NCBI Taxonomy" id="59201"/>
    <lineage>
        <taxon>Bacteria</taxon>
        <taxon>Pseudomonadati</taxon>
        <taxon>Pseudomonadota</taxon>
        <taxon>Gammaproteobacteria</taxon>
        <taxon>Enterobacterales</taxon>
        <taxon>Enterobacteriaceae</taxon>
        <taxon>Salmonella</taxon>
    </lineage>
</organism>
<sequence length="453" mass="50437">MPKSEPRYDAGYPLAIELVYAQKLGDNARIFCKWVRDACLKTYRAIGKSGAILNTDAADGKDVSVDDVLGDFLAVATVKKVRAYIKQRAGKNYSHMTREQQERLIQSVAKELLPDASIFLKAIPALLKDGEFGAVPAYVVSEVRRQAGISLAKDFGRVTNTKPDTYIRVINRAADEVQSAIVNGRFGFTDEYWQNYYQRFRVDGVSLIDLKKGLPATPDTAGAVSEQVARLSESLRTSSVIPSLPAMNTTSTQLVDSALDDFRLIIKAAANVDLAPGIKIPHESMADLIAVDIYDGDKKLLQQTSDWLTESMGRMENVSDEALQRGINTVQQGLREGRGVDYIATKLADEMEIPFRRARNVARNEIGNQAWNLEEANARIAGMSIYRWRGMLDERERKEHVEREGKAYTPTRPPRDGNPGQPNGCRCFPEWLFSASDVEEAEKEIAARNTGQR</sequence>
<feature type="domain" description="Phage head morphogenesis" evidence="2">
    <location>
        <begin position="329"/>
        <end position="427"/>
    </location>
</feature>
<dbReference type="InterPro" id="IPR006528">
    <property type="entry name" value="Phage_head_morphogenesis_dom"/>
</dbReference>
<dbReference type="EMBL" id="AAJCYU010000051">
    <property type="protein sequence ID" value="ECK7315631.1"/>
    <property type="molecule type" value="Genomic_DNA"/>
</dbReference>
<reference evidence="3" key="1">
    <citation type="submission" date="2019-08" db="EMBL/GenBank/DDBJ databases">
        <authorList>
            <person name="Ashton P.M."/>
            <person name="Dallman T."/>
            <person name="Nair S."/>
            <person name="De Pinna E."/>
            <person name="Peters T."/>
            <person name="Grant K."/>
        </authorList>
    </citation>
    <scope>NUCLEOTIDE SEQUENCE</scope>
    <source>
        <strain evidence="3">780192</strain>
    </source>
</reference>
<comment type="caution">
    <text evidence="3">The sequence shown here is derived from an EMBL/GenBank/DDBJ whole genome shotgun (WGS) entry which is preliminary data.</text>
</comment>
<evidence type="ECO:0000256" key="1">
    <source>
        <dbReference type="SAM" id="MobiDB-lite"/>
    </source>
</evidence>
<dbReference type="Pfam" id="PF04233">
    <property type="entry name" value="Phage_Mu_F"/>
    <property type="match status" value="1"/>
</dbReference>
<dbReference type="AlphaFoldDB" id="A0A3Z4A5L8"/>